<protein>
    <submittedName>
        <fullName evidence="3">Nose resistant to fluoxetine protein 6-like</fullName>
    </submittedName>
</protein>
<feature type="transmembrane region" description="Helical" evidence="2">
    <location>
        <begin position="28"/>
        <end position="46"/>
    </location>
</feature>
<gene>
    <name evidence="3" type="ORF">BIW11_07051</name>
</gene>
<organism evidence="3 4">
    <name type="scientific">Tropilaelaps mercedesae</name>
    <dbReference type="NCBI Taxonomy" id="418985"/>
    <lineage>
        <taxon>Eukaryota</taxon>
        <taxon>Metazoa</taxon>
        <taxon>Ecdysozoa</taxon>
        <taxon>Arthropoda</taxon>
        <taxon>Chelicerata</taxon>
        <taxon>Arachnida</taxon>
        <taxon>Acari</taxon>
        <taxon>Parasitiformes</taxon>
        <taxon>Mesostigmata</taxon>
        <taxon>Gamasina</taxon>
        <taxon>Dermanyssoidea</taxon>
        <taxon>Laelapidae</taxon>
        <taxon>Tropilaelaps</taxon>
    </lineage>
</organism>
<name>A0A1V9XVR5_9ACAR</name>
<feature type="compositionally biased region" description="Basic and acidic residues" evidence="1">
    <location>
        <begin position="63"/>
        <end position="79"/>
    </location>
</feature>
<evidence type="ECO:0000256" key="2">
    <source>
        <dbReference type="SAM" id="Phobius"/>
    </source>
</evidence>
<sequence length="153" mass="17500">MHVPLIWHRMWTIDERTHITFMPQFYDGMGSFVLTFAVALLATIFCERTLLFLKEIVMGETGGETRRDSKMQKHSEAPAKDSNNMDSKLKNNLHFDDVENRRGAVVELKTTRRINHELAASNTPCNLNISNSDRVGETRKDTFHGSNNVAIHL</sequence>
<evidence type="ECO:0000313" key="3">
    <source>
        <dbReference type="EMBL" id="OQR77503.1"/>
    </source>
</evidence>
<evidence type="ECO:0000256" key="1">
    <source>
        <dbReference type="SAM" id="MobiDB-lite"/>
    </source>
</evidence>
<evidence type="ECO:0000313" key="4">
    <source>
        <dbReference type="Proteomes" id="UP000192247"/>
    </source>
</evidence>
<dbReference type="OrthoDB" id="6497070at2759"/>
<keyword evidence="2" id="KW-1133">Transmembrane helix</keyword>
<feature type="region of interest" description="Disordered" evidence="1">
    <location>
        <begin position="63"/>
        <end position="86"/>
    </location>
</feature>
<reference evidence="3 4" key="1">
    <citation type="journal article" date="2017" name="Gigascience">
        <title>Draft genome of the honey bee ectoparasitic mite, Tropilaelaps mercedesae, is shaped by the parasitic life history.</title>
        <authorList>
            <person name="Dong X."/>
            <person name="Armstrong S.D."/>
            <person name="Xia D."/>
            <person name="Makepeace B.L."/>
            <person name="Darby A.C."/>
            <person name="Kadowaki T."/>
        </authorList>
    </citation>
    <scope>NUCLEOTIDE SEQUENCE [LARGE SCALE GENOMIC DNA]</scope>
    <source>
        <strain evidence="3">Wuxi-XJTLU</strain>
    </source>
</reference>
<accession>A0A1V9XVR5</accession>
<dbReference type="Proteomes" id="UP000192247">
    <property type="component" value="Unassembled WGS sequence"/>
</dbReference>
<proteinExistence type="predicted"/>
<keyword evidence="4" id="KW-1185">Reference proteome</keyword>
<dbReference type="AlphaFoldDB" id="A0A1V9XVR5"/>
<keyword evidence="2" id="KW-0812">Transmembrane</keyword>
<dbReference type="InParanoid" id="A0A1V9XVR5"/>
<comment type="caution">
    <text evidence="3">The sequence shown here is derived from an EMBL/GenBank/DDBJ whole genome shotgun (WGS) entry which is preliminary data.</text>
</comment>
<dbReference type="EMBL" id="MNPL01003439">
    <property type="protein sequence ID" value="OQR77503.1"/>
    <property type="molecule type" value="Genomic_DNA"/>
</dbReference>
<keyword evidence="2" id="KW-0472">Membrane</keyword>